<dbReference type="SUPFAM" id="SSF48498">
    <property type="entry name" value="Tetracyclin repressor-like, C-terminal domain"/>
    <property type="match status" value="1"/>
</dbReference>
<dbReference type="OrthoDB" id="9814703at2"/>
<dbReference type="Gene3D" id="1.10.10.60">
    <property type="entry name" value="Homeodomain-like"/>
    <property type="match status" value="1"/>
</dbReference>
<evidence type="ECO:0000256" key="3">
    <source>
        <dbReference type="PROSITE-ProRule" id="PRU00335"/>
    </source>
</evidence>
<dbReference type="Proteomes" id="UP000199087">
    <property type="component" value="Unassembled WGS sequence"/>
</dbReference>
<evidence type="ECO:0000256" key="2">
    <source>
        <dbReference type="ARBA" id="ARBA00023125"/>
    </source>
</evidence>
<accession>A0A0U1NRS8</accession>
<dbReference type="InterPro" id="IPR041612">
    <property type="entry name" value="YfiR_C"/>
</dbReference>
<evidence type="ECO:0000256" key="1">
    <source>
        <dbReference type="ARBA" id="ARBA00022491"/>
    </source>
</evidence>
<dbReference type="RefSeq" id="WP_090630725.1">
    <property type="nucleotide sequence ID" value="NZ_CVRB01000001.1"/>
</dbReference>
<keyword evidence="1" id="KW-0678">Repressor</keyword>
<dbReference type="Pfam" id="PF17922">
    <property type="entry name" value="TetR_C_17"/>
    <property type="match status" value="1"/>
</dbReference>
<keyword evidence="6" id="KW-1185">Reference proteome</keyword>
<dbReference type="STRING" id="1499688.BN000_00637"/>
<feature type="domain" description="HTH tetR-type" evidence="4">
    <location>
        <begin position="11"/>
        <end position="71"/>
    </location>
</feature>
<dbReference type="Gene3D" id="1.10.357.10">
    <property type="entry name" value="Tetracycline Repressor, domain 2"/>
    <property type="match status" value="1"/>
</dbReference>
<dbReference type="PROSITE" id="PS50977">
    <property type="entry name" value="HTH_TETR_2"/>
    <property type="match status" value="1"/>
</dbReference>
<evidence type="ECO:0000313" key="5">
    <source>
        <dbReference type="EMBL" id="CRK80749.1"/>
    </source>
</evidence>
<name>A0A0U1NRS8_9BACI</name>
<dbReference type="PANTHER" id="PTHR43479:SF11">
    <property type="entry name" value="ACREF_ENVCD OPERON REPRESSOR-RELATED"/>
    <property type="match status" value="1"/>
</dbReference>
<dbReference type="EMBL" id="CVRB01000001">
    <property type="protein sequence ID" value="CRK80749.1"/>
    <property type="molecule type" value="Genomic_DNA"/>
</dbReference>
<dbReference type="GO" id="GO:0003677">
    <property type="term" value="F:DNA binding"/>
    <property type="evidence" value="ECO:0007669"/>
    <property type="project" value="UniProtKB-UniRule"/>
</dbReference>
<dbReference type="PRINTS" id="PR00455">
    <property type="entry name" value="HTHTETR"/>
</dbReference>
<evidence type="ECO:0000313" key="6">
    <source>
        <dbReference type="Proteomes" id="UP000199087"/>
    </source>
</evidence>
<dbReference type="InterPro" id="IPR050624">
    <property type="entry name" value="HTH-type_Tx_Regulator"/>
</dbReference>
<keyword evidence="2 3" id="KW-0238">DNA-binding</keyword>
<evidence type="ECO:0000259" key="4">
    <source>
        <dbReference type="PROSITE" id="PS50977"/>
    </source>
</evidence>
<dbReference type="PANTHER" id="PTHR43479">
    <property type="entry name" value="ACREF/ENVCD OPERON REPRESSOR-RELATED"/>
    <property type="match status" value="1"/>
</dbReference>
<dbReference type="InterPro" id="IPR036271">
    <property type="entry name" value="Tet_transcr_reg_TetR-rel_C_sf"/>
</dbReference>
<proteinExistence type="predicted"/>
<dbReference type="AlphaFoldDB" id="A0A0U1NRS8"/>
<sequence>MTPKISESEKEKRRMHIIQSAGEVFKRKGYVNSTMQDIVDETEMSRGWVYLYFSSKDEIMKVILAENDKETEAQIKNLLTSGLSVWKGLCGLIDMMEQQLSNASDELPIVIYEYFISGWKEQERRSMLEEHYKKQQAYLVHYLQKGVEDGEFNPRVDLDVINKMITSYFEGVLLHTKAAGIGNVRVKEQLRLFKSILKEVLQVHDLEGES</sequence>
<protein>
    <submittedName>
        <fullName evidence="5">TetR family transcriptional regulator</fullName>
    </submittedName>
</protein>
<dbReference type="InterPro" id="IPR001647">
    <property type="entry name" value="HTH_TetR"/>
</dbReference>
<gene>
    <name evidence="5" type="primary">yfiR</name>
    <name evidence="5" type="ORF">BN000_00637</name>
</gene>
<reference evidence="6" key="1">
    <citation type="submission" date="2015-05" db="EMBL/GenBank/DDBJ databases">
        <authorList>
            <person name="Urmite Genomes"/>
        </authorList>
    </citation>
    <scope>NUCLEOTIDE SEQUENCE [LARGE SCALE GENOMIC DNA]</scope>
    <source>
        <strain evidence="6">LF1</strain>
    </source>
</reference>
<organism evidence="5 6">
    <name type="scientific">Neobacillus massiliamazoniensis</name>
    <dbReference type="NCBI Taxonomy" id="1499688"/>
    <lineage>
        <taxon>Bacteria</taxon>
        <taxon>Bacillati</taxon>
        <taxon>Bacillota</taxon>
        <taxon>Bacilli</taxon>
        <taxon>Bacillales</taxon>
        <taxon>Bacillaceae</taxon>
        <taxon>Neobacillus</taxon>
    </lineage>
</organism>
<dbReference type="Pfam" id="PF00440">
    <property type="entry name" value="TetR_N"/>
    <property type="match status" value="1"/>
</dbReference>
<dbReference type="SUPFAM" id="SSF46689">
    <property type="entry name" value="Homeodomain-like"/>
    <property type="match status" value="1"/>
</dbReference>
<dbReference type="InterPro" id="IPR009057">
    <property type="entry name" value="Homeodomain-like_sf"/>
</dbReference>
<feature type="DNA-binding region" description="H-T-H motif" evidence="3">
    <location>
        <begin position="34"/>
        <end position="53"/>
    </location>
</feature>